<name>A0A345L270_9CAUD</name>
<dbReference type="GeneID" id="55600055"/>
<protein>
    <submittedName>
        <fullName evidence="1">Uncharacterized protein</fullName>
    </submittedName>
</protein>
<gene>
    <name evidence="1" type="primary">265</name>
    <name evidence="1" type="ORF">SEA_BLUEEYEDBEAUTY_265</name>
</gene>
<sequence>MRGFNPTKPITWDNYAVKVDFFTSDRPNLERTEYFGSAGEFAEWLDAFDYGNGDVFGWTGDSATMEAVESFRKESEYVAIPEFITEYNTNDGSSEIIGADQFHNLRRMFAKDRANYRIHRHFADNAKVYSVMFIGNGEPTLSTYVWHVPFGADELPIS</sequence>
<evidence type="ECO:0000313" key="1">
    <source>
        <dbReference type="EMBL" id="AXH49372.1"/>
    </source>
</evidence>
<reference evidence="1 2" key="1">
    <citation type="submission" date="2018-06" db="EMBL/GenBank/DDBJ databases">
        <authorList>
            <person name="Luttrell C.E."/>
            <person name="Myers K.N."/>
            <person name="Simpson A.N."/>
            <person name="Sulollari A."/>
            <person name="Suri N."/>
            <person name="Nayek S."/>
            <person name="Bhuiyan S."/>
            <person name="Smith B.R."/>
            <person name="Hughes L.E."/>
            <person name="Garlena R.A."/>
            <person name="Russell D.A."/>
            <person name="Pope W.H."/>
            <person name="Jacobs-Sera D."/>
            <person name="Hatfull G.F."/>
        </authorList>
    </citation>
    <scope>NUCLEOTIDE SEQUENCE [LARGE SCALE GENOMIC DNA]</scope>
</reference>
<dbReference type="EMBL" id="MH536814">
    <property type="protein sequence ID" value="AXH49372.1"/>
    <property type="molecule type" value="Genomic_DNA"/>
</dbReference>
<proteinExistence type="predicted"/>
<keyword evidence="2" id="KW-1185">Reference proteome</keyword>
<dbReference type="KEGG" id="vg:55600055"/>
<dbReference type="RefSeq" id="YP_009839426.1">
    <property type="nucleotide sequence ID" value="NC_048720.1"/>
</dbReference>
<accession>A0A345L270</accession>
<dbReference type="Proteomes" id="UP000258408">
    <property type="component" value="Segment"/>
</dbReference>
<evidence type="ECO:0000313" key="2">
    <source>
        <dbReference type="Proteomes" id="UP000258408"/>
    </source>
</evidence>
<organism evidence="1 2">
    <name type="scientific">Streptomyces phage Blueeyedbeauty</name>
    <dbReference type="NCBI Taxonomy" id="2250336"/>
    <lineage>
        <taxon>Viruses</taxon>
        <taxon>Duplodnaviria</taxon>
        <taxon>Heunggongvirae</taxon>
        <taxon>Uroviricota</taxon>
        <taxon>Caudoviricetes</taxon>
        <taxon>Stanwilliamsviridae</taxon>
        <taxon>Loccivirinae</taxon>
        <taxon>Annadreamyvirus</taxon>
        <taxon>Annadreamyvirus blueeyedbeauty</taxon>
    </lineage>
</organism>